<dbReference type="AlphaFoldDB" id="A0A431FUG2"/>
<name>A0A431FUG2_CAMJU</name>
<organism evidence="1 2">
    <name type="scientific">Campylobacter jejuni</name>
    <dbReference type="NCBI Taxonomy" id="197"/>
    <lineage>
        <taxon>Bacteria</taxon>
        <taxon>Pseudomonadati</taxon>
        <taxon>Campylobacterota</taxon>
        <taxon>Epsilonproteobacteria</taxon>
        <taxon>Campylobacterales</taxon>
        <taxon>Campylobacteraceae</taxon>
        <taxon>Campylobacter</taxon>
    </lineage>
</organism>
<feature type="non-terminal residue" evidence="1">
    <location>
        <position position="1"/>
    </location>
</feature>
<dbReference type="Proteomes" id="UP000286791">
    <property type="component" value="Unassembled WGS sequence"/>
</dbReference>
<dbReference type="EMBL" id="PRCE01000292">
    <property type="protein sequence ID" value="RTJ97128.1"/>
    <property type="molecule type" value="Genomic_DNA"/>
</dbReference>
<protein>
    <submittedName>
        <fullName evidence="1">30S ribosomal protein S18</fullName>
    </submittedName>
</protein>
<gene>
    <name evidence="1" type="ORF">C3H48_10845</name>
</gene>
<comment type="caution">
    <text evidence="1">The sequence shown here is derived from an EMBL/GenBank/DDBJ whole genome shotgun (WGS) entry which is preliminary data.</text>
</comment>
<evidence type="ECO:0000313" key="2">
    <source>
        <dbReference type="Proteomes" id="UP000286791"/>
    </source>
</evidence>
<keyword evidence="1" id="KW-0689">Ribosomal protein</keyword>
<proteinExistence type="predicted"/>
<keyword evidence="1" id="KW-0687">Ribonucleoprotein</keyword>
<evidence type="ECO:0000313" key="1">
    <source>
        <dbReference type="EMBL" id="RTJ97128.1"/>
    </source>
</evidence>
<accession>A0A431FUG2</accession>
<reference evidence="1 2" key="1">
    <citation type="journal article" date="2019" name="Appl. Environ. Microbiol.">
        <title>Population genetics and characterization of Campylobacter jejuni isolates in western jackdaws and game birds in Finland.</title>
        <authorList>
            <person name="Kovanen S."/>
            <person name="Rossi M."/>
            <person name="Pohja-Mykra M."/>
            <person name="Nieminen T."/>
            <person name="Raunio-Saarnisto M."/>
            <person name="Sauvala M."/>
            <person name="Fredriksson-Ahomaa M."/>
            <person name="Hanninen M.L."/>
            <person name="Kivisto R."/>
        </authorList>
    </citation>
    <scope>NUCLEOTIDE SEQUENCE [LARGE SCALE GENOMIC DNA]</scope>
    <source>
        <strain evidence="1 2">CB304</strain>
    </source>
</reference>
<dbReference type="GO" id="GO:0005840">
    <property type="term" value="C:ribosome"/>
    <property type="evidence" value="ECO:0007669"/>
    <property type="project" value="UniProtKB-KW"/>
</dbReference>
<sequence length="21" mass="2400">VALIPYIVDRKEVINNPFEGL</sequence>